<keyword evidence="1" id="KW-0732">Signal</keyword>
<protein>
    <recommendedName>
        <fullName evidence="4">Extracellular protein</fullName>
    </recommendedName>
</protein>
<dbReference type="OrthoDB" id="6505153at2"/>
<feature type="signal peptide" evidence="1">
    <location>
        <begin position="1"/>
        <end position="22"/>
    </location>
</feature>
<comment type="caution">
    <text evidence="2">The sequence shown here is derived from an EMBL/GenBank/DDBJ whole genome shotgun (WGS) entry which is preliminary data.</text>
</comment>
<sequence>MKNLRKIITTSAIALTLGMSVAQISTTTVSAAKTEKSSKSSTLEGGWQVNKGSFSLNKNKTAKAAFDKAIDGLTGYSYEPIAYLGSQVVAGMNYSYLCKGSVVVPNAKTEYFILNVYQDLNGKAEITGTTNLLKVGTKKNSWKFNQTSTSLNKNAKAKAAFNKVNKKKFQPIAYIGKQIKNGTNYAIFCRNAKTKSYNLVVVNQKGKKAKVAQVKNVSLAVEANKN</sequence>
<organism evidence="2 3">
    <name type="scientific">Lactobacillus kalixensis DSM 16043</name>
    <dbReference type="NCBI Taxonomy" id="1423763"/>
    <lineage>
        <taxon>Bacteria</taxon>
        <taxon>Bacillati</taxon>
        <taxon>Bacillota</taxon>
        <taxon>Bacilli</taxon>
        <taxon>Lactobacillales</taxon>
        <taxon>Lactobacillaceae</taxon>
        <taxon>Lactobacillus</taxon>
    </lineage>
</organism>
<dbReference type="RefSeq" id="WP_057797054.1">
    <property type="nucleotide sequence ID" value="NZ_AZFM01000001.1"/>
</dbReference>
<proteinExistence type="predicted"/>
<feature type="chain" id="PRO_5039384097" description="Extracellular protein" evidence="1">
    <location>
        <begin position="23"/>
        <end position="226"/>
    </location>
</feature>
<accession>A0A0R1UDJ7</accession>
<evidence type="ECO:0000313" key="2">
    <source>
        <dbReference type="EMBL" id="KRL91520.1"/>
    </source>
</evidence>
<gene>
    <name evidence="2" type="ORF">FC46_GL000069</name>
</gene>
<dbReference type="EMBL" id="AZFM01000001">
    <property type="protein sequence ID" value="KRL91520.1"/>
    <property type="molecule type" value="Genomic_DNA"/>
</dbReference>
<dbReference type="STRING" id="1423763.FC46_GL000069"/>
<dbReference type="AlphaFoldDB" id="A0A0R1UDJ7"/>
<evidence type="ECO:0008006" key="4">
    <source>
        <dbReference type="Google" id="ProtNLM"/>
    </source>
</evidence>
<evidence type="ECO:0000256" key="1">
    <source>
        <dbReference type="SAM" id="SignalP"/>
    </source>
</evidence>
<dbReference type="PATRIC" id="fig|1423763.3.peg.68"/>
<keyword evidence="3" id="KW-1185">Reference proteome</keyword>
<evidence type="ECO:0000313" key="3">
    <source>
        <dbReference type="Proteomes" id="UP000051036"/>
    </source>
</evidence>
<reference evidence="2 3" key="1">
    <citation type="journal article" date="2015" name="Genome Announc.">
        <title>Expanding the biotechnology potential of lactobacilli through comparative genomics of 213 strains and associated genera.</title>
        <authorList>
            <person name="Sun Z."/>
            <person name="Harris H.M."/>
            <person name="McCann A."/>
            <person name="Guo C."/>
            <person name="Argimon S."/>
            <person name="Zhang W."/>
            <person name="Yang X."/>
            <person name="Jeffery I.B."/>
            <person name="Cooney J.C."/>
            <person name="Kagawa T.F."/>
            <person name="Liu W."/>
            <person name="Song Y."/>
            <person name="Salvetti E."/>
            <person name="Wrobel A."/>
            <person name="Rasinkangas P."/>
            <person name="Parkhill J."/>
            <person name="Rea M.C."/>
            <person name="O'Sullivan O."/>
            <person name="Ritari J."/>
            <person name="Douillard F.P."/>
            <person name="Paul Ross R."/>
            <person name="Yang R."/>
            <person name="Briner A.E."/>
            <person name="Felis G.E."/>
            <person name="de Vos W.M."/>
            <person name="Barrangou R."/>
            <person name="Klaenhammer T.R."/>
            <person name="Caufield P.W."/>
            <person name="Cui Y."/>
            <person name="Zhang H."/>
            <person name="O'Toole P.W."/>
        </authorList>
    </citation>
    <scope>NUCLEOTIDE SEQUENCE [LARGE SCALE GENOMIC DNA]</scope>
    <source>
        <strain evidence="2 3">DSM 16043</strain>
    </source>
</reference>
<dbReference type="Proteomes" id="UP000051036">
    <property type="component" value="Unassembled WGS sequence"/>
</dbReference>
<name>A0A0R1UDJ7_9LACO</name>